<dbReference type="AlphaFoldDB" id="A0A1F6WB91"/>
<proteinExistence type="predicted"/>
<dbReference type="InterPro" id="IPR003329">
    <property type="entry name" value="Cytidylyl_trans"/>
</dbReference>
<dbReference type="Proteomes" id="UP000177052">
    <property type="component" value="Unassembled WGS sequence"/>
</dbReference>
<dbReference type="Pfam" id="PF02348">
    <property type="entry name" value="CTP_transf_3"/>
    <property type="match status" value="1"/>
</dbReference>
<evidence type="ECO:0000313" key="1">
    <source>
        <dbReference type="EMBL" id="OGI78955.1"/>
    </source>
</evidence>
<dbReference type="InterPro" id="IPR029044">
    <property type="entry name" value="Nucleotide-diphossugar_trans"/>
</dbReference>
<dbReference type="InterPro" id="IPR050793">
    <property type="entry name" value="CMP-NeuNAc_synthase"/>
</dbReference>
<dbReference type="SUPFAM" id="SSF53448">
    <property type="entry name" value="Nucleotide-diphospho-sugar transferases"/>
    <property type="match status" value="1"/>
</dbReference>
<accession>A0A1F6WB91</accession>
<dbReference type="Gene3D" id="3.90.550.10">
    <property type="entry name" value="Spore Coat Polysaccharide Biosynthesis Protein SpsA, Chain A"/>
    <property type="match status" value="1"/>
</dbReference>
<dbReference type="PANTHER" id="PTHR21485:SF3">
    <property type="entry name" value="N-ACYLNEURAMINATE CYTIDYLYLTRANSFERASE"/>
    <property type="match status" value="1"/>
</dbReference>
<reference evidence="1 2" key="1">
    <citation type="journal article" date="2016" name="Nat. Commun.">
        <title>Thousands of microbial genomes shed light on interconnected biogeochemical processes in an aquifer system.</title>
        <authorList>
            <person name="Anantharaman K."/>
            <person name="Brown C.T."/>
            <person name="Hug L.A."/>
            <person name="Sharon I."/>
            <person name="Castelle C.J."/>
            <person name="Probst A.J."/>
            <person name="Thomas B.C."/>
            <person name="Singh A."/>
            <person name="Wilkins M.J."/>
            <person name="Karaoz U."/>
            <person name="Brodie E.L."/>
            <person name="Williams K.H."/>
            <person name="Hubbard S.S."/>
            <person name="Banfield J.F."/>
        </authorList>
    </citation>
    <scope>NUCLEOTIDE SEQUENCE [LARGE SCALE GENOMIC DNA]</scope>
</reference>
<evidence type="ECO:0000313" key="2">
    <source>
        <dbReference type="Proteomes" id="UP000177052"/>
    </source>
</evidence>
<sequence>MKPTVITVIPARGGSKGVPRKNIRLLYGKPVIAYTIEACLNSGAIDRVFISTDDAEIAEVARKFGAEVIDRPKELAGDKVTLEPVIKHALDDLKERENYIPDFISCIQPTSPLLKPEVIKECVDKVVNQGYDSCITAFLPETYEWKWRSAVDEFSKEGPFTPEREVMKRVVRQDLPKVFHENGAFYITKTSLFREIGHRWGGKMAIVEMTELDSIQIDSEDQFWFIEQILKKRENGENK</sequence>
<organism evidence="1 2">
    <name type="scientific">Candidatus Nomurabacteria bacterium RIFCSPHIGHO2_12_FULL_37_29</name>
    <dbReference type="NCBI Taxonomy" id="1801759"/>
    <lineage>
        <taxon>Bacteria</taxon>
        <taxon>Candidatus Nomuraibacteriota</taxon>
    </lineage>
</organism>
<gene>
    <name evidence="1" type="ORF">A3F19_02845</name>
</gene>
<protein>
    <recommendedName>
        <fullName evidence="3">Acylneuraminate cytidylyltransferase</fullName>
    </recommendedName>
</protein>
<name>A0A1F6WB91_9BACT</name>
<dbReference type="EMBL" id="MFUJ01000034">
    <property type="protein sequence ID" value="OGI78955.1"/>
    <property type="molecule type" value="Genomic_DNA"/>
</dbReference>
<evidence type="ECO:0008006" key="3">
    <source>
        <dbReference type="Google" id="ProtNLM"/>
    </source>
</evidence>
<dbReference type="PANTHER" id="PTHR21485">
    <property type="entry name" value="HAD SUPERFAMILY MEMBERS CMAS AND KDSC"/>
    <property type="match status" value="1"/>
</dbReference>
<comment type="caution">
    <text evidence="1">The sequence shown here is derived from an EMBL/GenBank/DDBJ whole genome shotgun (WGS) entry which is preliminary data.</text>
</comment>
<dbReference type="CDD" id="cd02513">
    <property type="entry name" value="CMP-NeuAc_Synthase"/>
    <property type="match status" value="1"/>
</dbReference>
<dbReference type="GO" id="GO:0008781">
    <property type="term" value="F:N-acylneuraminate cytidylyltransferase activity"/>
    <property type="evidence" value="ECO:0007669"/>
    <property type="project" value="TreeGrafter"/>
</dbReference>